<name>A0ABQ9P730_9PEZI</name>
<dbReference type="EMBL" id="JARUPT010001607">
    <property type="protein sequence ID" value="KAK0367421.1"/>
    <property type="molecule type" value="Genomic_DNA"/>
</dbReference>
<protein>
    <recommendedName>
        <fullName evidence="4">Secreted protein</fullName>
    </recommendedName>
</protein>
<organism evidence="2 3">
    <name type="scientific">Colletotrichum limetticola</name>
    <dbReference type="NCBI Taxonomy" id="1209924"/>
    <lineage>
        <taxon>Eukaryota</taxon>
        <taxon>Fungi</taxon>
        <taxon>Dikarya</taxon>
        <taxon>Ascomycota</taxon>
        <taxon>Pezizomycotina</taxon>
        <taxon>Sordariomycetes</taxon>
        <taxon>Hypocreomycetidae</taxon>
        <taxon>Glomerellales</taxon>
        <taxon>Glomerellaceae</taxon>
        <taxon>Colletotrichum</taxon>
        <taxon>Colletotrichum acutatum species complex</taxon>
    </lineage>
</organism>
<comment type="caution">
    <text evidence="2">The sequence shown here is derived from an EMBL/GenBank/DDBJ whole genome shotgun (WGS) entry which is preliminary data.</text>
</comment>
<accession>A0ABQ9P730</accession>
<dbReference type="Proteomes" id="UP001169217">
    <property type="component" value="Unassembled WGS sequence"/>
</dbReference>
<evidence type="ECO:0000256" key="1">
    <source>
        <dbReference type="SAM" id="SignalP"/>
    </source>
</evidence>
<sequence length="68" mass="7569">MPTTSFMVILFKQLLIEVASRWYGCCSTKEPTYVRQLGGSATPCRLPRPASTQRLDKSCSAILYVILA</sequence>
<evidence type="ECO:0000313" key="3">
    <source>
        <dbReference type="Proteomes" id="UP001169217"/>
    </source>
</evidence>
<gene>
    <name evidence="2" type="ORF">CLIM01_15222</name>
</gene>
<evidence type="ECO:0000313" key="2">
    <source>
        <dbReference type="EMBL" id="KAK0367421.1"/>
    </source>
</evidence>
<keyword evidence="1" id="KW-0732">Signal</keyword>
<feature type="chain" id="PRO_5045789439" description="Secreted protein" evidence="1">
    <location>
        <begin position="22"/>
        <end position="68"/>
    </location>
</feature>
<feature type="signal peptide" evidence="1">
    <location>
        <begin position="1"/>
        <end position="21"/>
    </location>
</feature>
<keyword evidence="3" id="KW-1185">Reference proteome</keyword>
<evidence type="ECO:0008006" key="4">
    <source>
        <dbReference type="Google" id="ProtNLM"/>
    </source>
</evidence>
<proteinExistence type="predicted"/>
<reference evidence="2" key="1">
    <citation type="submission" date="2023-04" db="EMBL/GenBank/DDBJ databases">
        <title>Colletotrichum limetticola genome sequence.</title>
        <authorList>
            <person name="Baroncelli R."/>
        </authorList>
    </citation>
    <scope>NUCLEOTIDE SEQUENCE</scope>
    <source>
        <strain evidence="2">KLA-Anderson</strain>
    </source>
</reference>